<dbReference type="Gene3D" id="2.130.10.10">
    <property type="entry name" value="YVTN repeat-like/Quinoprotein amine dehydrogenase"/>
    <property type="match status" value="1"/>
</dbReference>
<dbReference type="AlphaFoldDB" id="M7PDW5"/>
<dbReference type="Proteomes" id="UP000011958">
    <property type="component" value="Unassembled WGS sequence"/>
</dbReference>
<evidence type="ECO:0000313" key="2">
    <source>
        <dbReference type="Proteomes" id="UP000011958"/>
    </source>
</evidence>
<dbReference type="SUPFAM" id="SSF50978">
    <property type="entry name" value="WD40 repeat-like"/>
    <property type="match status" value="1"/>
</dbReference>
<dbReference type="EMBL" id="AFWA02000015">
    <property type="protein sequence ID" value="EMR08659.1"/>
    <property type="molecule type" value="Genomic_DNA"/>
</dbReference>
<reference evidence="2" key="1">
    <citation type="journal article" date="2016" name="Nat. Commun.">
        <title>Genome analysis of three Pneumocystis species reveals adaptation mechanisms to life exclusively in mammalian hosts.</title>
        <authorList>
            <person name="Ma L."/>
            <person name="Chen Z."/>
            <person name="Huang D.W."/>
            <person name="Kutty G."/>
            <person name="Ishihara M."/>
            <person name="Wang H."/>
            <person name="Abouelleil A."/>
            <person name="Bishop L."/>
            <person name="Davey E."/>
            <person name="Deng R."/>
            <person name="Deng X."/>
            <person name="Fan L."/>
            <person name="Fantoni G."/>
            <person name="Fitzgerald M."/>
            <person name="Gogineni E."/>
            <person name="Goldberg J.M."/>
            <person name="Handley G."/>
            <person name="Hu X."/>
            <person name="Huber C."/>
            <person name="Jiao X."/>
            <person name="Jones K."/>
            <person name="Levin J.Z."/>
            <person name="Liu Y."/>
            <person name="Macdonald P."/>
            <person name="Melnikov A."/>
            <person name="Raley C."/>
            <person name="Sassi M."/>
            <person name="Sherman B.T."/>
            <person name="Song X."/>
            <person name="Sykes S."/>
            <person name="Tran B."/>
            <person name="Walsh L."/>
            <person name="Xia Y."/>
            <person name="Yang J."/>
            <person name="Young S."/>
            <person name="Zeng Q."/>
            <person name="Zheng X."/>
            <person name="Stephens R."/>
            <person name="Nusbaum C."/>
            <person name="Birren B.W."/>
            <person name="Azadi P."/>
            <person name="Lempicki R.A."/>
            <person name="Cuomo C.A."/>
            <person name="Kovacs J.A."/>
        </authorList>
    </citation>
    <scope>NUCLEOTIDE SEQUENCE [LARGE SCALE GENOMIC DNA]</scope>
    <source>
        <strain evidence="2">B123</strain>
    </source>
</reference>
<dbReference type="GO" id="GO:0000462">
    <property type="term" value="P:maturation of SSU-rRNA from tricistronic rRNA transcript (SSU-rRNA, 5.8S rRNA, LSU-rRNA)"/>
    <property type="evidence" value="ECO:0007669"/>
    <property type="project" value="InterPro"/>
</dbReference>
<sequence length="128" mass="14960">MSVGKVGNEDTLLWAIKNLENEVIVTGYSMESVKFWDQKYYLLLWSFKSHTAGVLCLSSNKEYFIFSGVDCKTIMYRIINKENQQWADVGRRFHIHDVRVMAFYESKDIDILLTRTVSQRPVMSFSDS</sequence>
<comment type="caution">
    <text evidence="1">The sequence shown here is derived from an EMBL/GenBank/DDBJ whole genome shotgun (WGS) entry which is preliminary data.</text>
</comment>
<accession>M7PDW5</accession>
<organism evidence="1 2">
    <name type="scientific">Pneumocystis murina (strain B123)</name>
    <name type="common">Mouse pneumocystis pneumonia agent</name>
    <name type="synonym">Pneumocystis carinii f. sp. muris</name>
    <dbReference type="NCBI Taxonomy" id="1069680"/>
    <lineage>
        <taxon>Eukaryota</taxon>
        <taxon>Fungi</taxon>
        <taxon>Dikarya</taxon>
        <taxon>Ascomycota</taxon>
        <taxon>Taphrinomycotina</taxon>
        <taxon>Pneumocystomycetes</taxon>
        <taxon>Pneumocystaceae</taxon>
        <taxon>Pneumocystis</taxon>
    </lineage>
</organism>
<protein>
    <recommendedName>
        <fullName evidence="3">Anaphase-promoting complex subunit 4 WD40 domain-containing protein</fullName>
    </recommendedName>
</protein>
<dbReference type="PANTHER" id="PTHR44163">
    <property type="entry name" value="U3 SMALL NUCLEOLAR RNA-ASSOCIATED PROTEIN 4 HOMOLOG"/>
    <property type="match status" value="1"/>
</dbReference>
<proteinExistence type="predicted"/>
<dbReference type="HOGENOM" id="CLU_2004866_0_0_1"/>
<dbReference type="eggNOG" id="KOG2048">
    <property type="taxonomic scope" value="Eukaryota"/>
</dbReference>
<evidence type="ECO:0000313" key="1">
    <source>
        <dbReference type="EMBL" id="EMR08659.1"/>
    </source>
</evidence>
<dbReference type="STRING" id="1069680.M7PDW5"/>
<dbReference type="PANTHER" id="PTHR44163:SF1">
    <property type="entry name" value="U3 SMALL NUCLEOLAR RNA-ASSOCIATED PROTEIN 4 HOMOLOG"/>
    <property type="match status" value="1"/>
</dbReference>
<dbReference type="GO" id="GO:0003723">
    <property type="term" value="F:RNA binding"/>
    <property type="evidence" value="ECO:0007669"/>
    <property type="project" value="TreeGrafter"/>
</dbReference>
<dbReference type="InterPro" id="IPR015943">
    <property type="entry name" value="WD40/YVTN_repeat-like_dom_sf"/>
</dbReference>
<dbReference type="RefSeq" id="XP_007875191.1">
    <property type="nucleotide sequence ID" value="XM_007877000.1"/>
</dbReference>
<name>M7PDW5_PNEMU</name>
<gene>
    <name evidence="1" type="ORF">PNEG_03133</name>
</gene>
<dbReference type="InterPro" id="IPR036322">
    <property type="entry name" value="WD40_repeat_dom_sf"/>
</dbReference>
<dbReference type="GO" id="GO:0034455">
    <property type="term" value="C:t-UTP complex"/>
    <property type="evidence" value="ECO:0007669"/>
    <property type="project" value="TreeGrafter"/>
</dbReference>
<dbReference type="VEuPathDB" id="FungiDB:PNEG_03133"/>
<dbReference type="GO" id="GO:0032040">
    <property type="term" value="C:small-subunit processome"/>
    <property type="evidence" value="ECO:0007669"/>
    <property type="project" value="TreeGrafter"/>
</dbReference>
<dbReference type="GO" id="GO:0030686">
    <property type="term" value="C:90S preribosome"/>
    <property type="evidence" value="ECO:0007669"/>
    <property type="project" value="InterPro"/>
</dbReference>
<dbReference type="GeneID" id="19896820"/>
<dbReference type="OrthoDB" id="8883818at2759"/>
<dbReference type="InterPro" id="IPR046351">
    <property type="entry name" value="UTP4"/>
</dbReference>
<keyword evidence="2" id="KW-1185">Reference proteome</keyword>
<evidence type="ECO:0008006" key="3">
    <source>
        <dbReference type="Google" id="ProtNLM"/>
    </source>
</evidence>